<dbReference type="PROSITE" id="PS51898">
    <property type="entry name" value="TYR_RECOMBINASE"/>
    <property type="match status" value="1"/>
</dbReference>
<evidence type="ECO:0000259" key="2">
    <source>
        <dbReference type="PROSITE" id="PS51898"/>
    </source>
</evidence>
<dbReference type="GO" id="GO:0006310">
    <property type="term" value="P:DNA recombination"/>
    <property type="evidence" value="ECO:0007669"/>
    <property type="project" value="UniProtKB-KW"/>
</dbReference>
<dbReference type="SUPFAM" id="SSF56349">
    <property type="entry name" value="DNA breaking-rejoining enzymes"/>
    <property type="match status" value="1"/>
</dbReference>
<organism evidence="3">
    <name type="scientific">marine sediment metagenome</name>
    <dbReference type="NCBI Taxonomy" id="412755"/>
    <lineage>
        <taxon>unclassified sequences</taxon>
        <taxon>metagenomes</taxon>
        <taxon>ecological metagenomes</taxon>
    </lineage>
</organism>
<gene>
    <name evidence="3" type="ORF">S12H4_43985</name>
</gene>
<proteinExistence type="predicted"/>
<comment type="caution">
    <text evidence="3">The sequence shown here is derived from an EMBL/GenBank/DDBJ whole genome shotgun (WGS) entry which is preliminary data.</text>
</comment>
<evidence type="ECO:0000313" key="3">
    <source>
        <dbReference type="EMBL" id="GAJ12219.1"/>
    </source>
</evidence>
<dbReference type="AlphaFoldDB" id="X1U3Y2"/>
<dbReference type="InterPro" id="IPR002104">
    <property type="entry name" value="Integrase_catalytic"/>
</dbReference>
<protein>
    <recommendedName>
        <fullName evidence="2">Tyr recombinase domain-containing protein</fullName>
    </recommendedName>
</protein>
<keyword evidence="1" id="KW-0233">DNA recombination</keyword>
<name>X1U3Y2_9ZZZZ</name>
<dbReference type="Gene3D" id="1.10.443.10">
    <property type="entry name" value="Intergrase catalytic core"/>
    <property type="match status" value="1"/>
</dbReference>
<feature type="non-terminal residue" evidence="3">
    <location>
        <position position="1"/>
    </location>
</feature>
<dbReference type="GO" id="GO:0015074">
    <property type="term" value="P:DNA integration"/>
    <property type="evidence" value="ECO:0007669"/>
    <property type="project" value="InterPro"/>
</dbReference>
<accession>X1U3Y2</accession>
<evidence type="ECO:0000256" key="1">
    <source>
        <dbReference type="ARBA" id="ARBA00023172"/>
    </source>
</evidence>
<feature type="non-terminal residue" evidence="3">
    <location>
        <position position="257"/>
    </location>
</feature>
<sequence>TEDYVLYLRSRDLSYGSIHNAICSLKLFCSMNDIVCNWTKINKMKPERKKLRGDKPYTTEDLRIILKHVSKSPLWTSLIHFISSSGVREGFSEELRIKDLGDMPNGCKSVKVYADSKDEYYTFITHEAVIALEEYFEYRRKKGEKLSPDSWVFTSALNPEKPMVANLISGWFTKIVNKTSVNRGECINHRYDIQIVYGMRKRFNTILKSNSKINMSIAEKIFGHSSSIPLDNHYFKPTLEVMFDEYQKAISDLMIDE</sequence>
<dbReference type="GO" id="GO:0003677">
    <property type="term" value="F:DNA binding"/>
    <property type="evidence" value="ECO:0007669"/>
    <property type="project" value="InterPro"/>
</dbReference>
<dbReference type="InterPro" id="IPR013762">
    <property type="entry name" value="Integrase-like_cat_sf"/>
</dbReference>
<feature type="domain" description="Tyr recombinase" evidence="2">
    <location>
        <begin position="52"/>
        <end position="247"/>
    </location>
</feature>
<dbReference type="InterPro" id="IPR011010">
    <property type="entry name" value="DNA_brk_join_enz"/>
</dbReference>
<dbReference type="EMBL" id="BARW01027057">
    <property type="protein sequence ID" value="GAJ12219.1"/>
    <property type="molecule type" value="Genomic_DNA"/>
</dbReference>
<reference evidence="3" key="1">
    <citation type="journal article" date="2014" name="Front. Microbiol.">
        <title>High frequency of phylogenetically diverse reductive dehalogenase-homologous genes in deep subseafloor sedimentary metagenomes.</title>
        <authorList>
            <person name="Kawai M."/>
            <person name="Futagami T."/>
            <person name="Toyoda A."/>
            <person name="Takaki Y."/>
            <person name="Nishi S."/>
            <person name="Hori S."/>
            <person name="Arai W."/>
            <person name="Tsubouchi T."/>
            <person name="Morono Y."/>
            <person name="Uchiyama I."/>
            <person name="Ito T."/>
            <person name="Fujiyama A."/>
            <person name="Inagaki F."/>
            <person name="Takami H."/>
        </authorList>
    </citation>
    <scope>NUCLEOTIDE SEQUENCE</scope>
    <source>
        <strain evidence="3">Expedition CK06-06</strain>
    </source>
</reference>
<dbReference type="Pfam" id="PF00589">
    <property type="entry name" value="Phage_integrase"/>
    <property type="match status" value="1"/>
</dbReference>